<evidence type="ECO:0000259" key="5">
    <source>
        <dbReference type="PROSITE" id="PS50222"/>
    </source>
</evidence>
<dbReference type="Proteomes" id="UP000026962">
    <property type="component" value="Chromosome 2"/>
</dbReference>
<dbReference type="InterPro" id="IPR039647">
    <property type="entry name" value="EF_hand_pair_protein_CML-like"/>
</dbReference>
<keyword evidence="3" id="KW-0677">Repeat</keyword>
<dbReference type="Pfam" id="PF13499">
    <property type="entry name" value="EF-hand_7"/>
    <property type="match status" value="1"/>
</dbReference>
<dbReference type="HOGENOM" id="CLU_2162529_0_0_1"/>
<dbReference type="Gramene" id="OPUNC02G29210.1">
    <property type="protein sequence ID" value="OPUNC02G29210.1"/>
    <property type="gene ID" value="OPUNC02G29210"/>
</dbReference>
<dbReference type="InterPro" id="IPR018247">
    <property type="entry name" value="EF_Hand_1_Ca_BS"/>
</dbReference>
<dbReference type="Pfam" id="PF13405">
    <property type="entry name" value="EF-hand_6"/>
    <property type="match status" value="1"/>
</dbReference>
<dbReference type="PANTHER" id="PTHR10891">
    <property type="entry name" value="EF-HAND CALCIUM-BINDING DOMAIN CONTAINING PROTEIN"/>
    <property type="match status" value="1"/>
</dbReference>
<evidence type="ECO:0000256" key="1">
    <source>
        <dbReference type="ARBA" id="ARBA00003291"/>
    </source>
</evidence>
<proteinExistence type="predicted"/>
<dbReference type="SUPFAM" id="SSF47473">
    <property type="entry name" value="EF-hand"/>
    <property type="match status" value="1"/>
</dbReference>
<keyword evidence="2" id="KW-0479">Metal-binding</keyword>
<dbReference type="PROSITE" id="PS00018">
    <property type="entry name" value="EF_HAND_1"/>
    <property type="match status" value="2"/>
</dbReference>
<feature type="domain" description="EF-hand" evidence="5">
    <location>
        <begin position="4"/>
        <end position="39"/>
    </location>
</feature>
<name>A0A0E0K4X9_ORYPU</name>
<feature type="domain" description="EF-hand" evidence="5">
    <location>
        <begin position="72"/>
        <end position="107"/>
    </location>
</feature>
<comment type="function">
    <text evidence="1">Potential calcium sensor.</text>
</comment>
<reference evidence="6" key="1">
    <citation type="submission" date="2015-04" db="UniProtKB">
        <authorList>
            <consortium name="EnsemblPlants"/>
        </authorList>
    </citation>
    <scope>IDENTIFICATION</scope>
</reference>
<evidence type="ECO:0000256" key="2">
    <source>
        <dbReference type="ARBA" id="ARBA00022723"/>
    </source>
</evidence>
<evidence type="ECO:0000313" key="6">
    <source>
        <dbReference type="EnsemblPlants" id="OPUNC02G29210.1"/>
    </source>
</evidence>
<dbReference type="EnsemblPlants" id="OPUNC02G29210.1">
    <property type="protein sequence ID" value="OPUNC02G29210.1"/>
    <property type="gene ID" value="OPUNC02G29210"/>
</dbReference>
<dbReference type="InterPro" id="IPR011992">
    <property type="entry name" value="EF-hand-dom_pair"/>
</dbReference>
<evidence type="ECO:0000256" key="4">
    <source>
        <dbReference type="ARBA" id="ARBA00022837"/>
    </source>
</evidence>
<evidence type="ECO:0000256" key="3">
    <source>
        <dbReference type="ARBA" id="ARBA00022737"/>
    </source>
</evidence>
<dbReference type="SMART" id="SM00054">
    <property type="entry name" value="EFh"/>
    <property type="match status" value="3"/>
</dbReference>
<dbReference type="PROSITE" id="PS50222">
    <property type="entry name" value="EF_HAND_2"/>
    <property type="match status" value="2"/>
</dbReference>
<reference evidence="6" key="2">
    <citation type="submission" date="2018-05" db="EMBL/GenBank/DDBJ databases">
        <title>OpunRS2 (Oryza punctata Reference Sequence Version 2).</title>
        <authorList>
            <person name="Zhang J."/>
            <person name="Kudrna D."/>
            <person name="Lee S."/>
            <person name="Talag J."/>
            <person name="Welchert J."/>
            <person name="Wing R.A."/>
        </authorList>
    </citation>
    <scope>NUCLEOTIDE SEQUENCE [LARGE SCALE GENOMIC DNA]</scope>
</reference>
<dbReference type="Gene3D" id="1.10.238.10">
    <property type="entry name" value="EF-hand"/>
    <property type="match status" value="2"/>
</dbReference>
<sequence length="111" mass="12628">MEWETKPERGLVFRYFDTDGDGHLSAAEIREFYGCVKVKVKDEAKKMIVAADTQDRDGFLNIEELRAVMEDEDSEALQAVFEENDEDGDGVVTAEELQRAMHRLGGVWAKE</sequence>
<dbReference type="STRING" id="4537.A0A0E0K4X9"/>
<evidence type="ECO:0000313" key="7">
    <source>
        <dbReference type="Proteomes" id="UP000026962"/>
    </source>
</evidence>
<dbReference type="GO" id="GO:0005509">
    <property type="term" value="F:calcium ion binding"/>
    <property type="evidence" value="ECO:0007669"/>
    <property type="project" value="InterPro"/>
</dbReference>
<keyword evidence="4" id="KW-0106">Calcium</keyword>
<keyword evidence="7" id="KW-1185">Reference proteome</keyword>
<dbReference type="CDD" id="cd00051">
    <property type="entry name" value="EFh"/>
    <property type="match status" value="1"/>
</dbReference>
<dbReference type="InterPro" id="IPR002048">
    <property type="entry name" value="EF_hand_dom"/>
</dbReference>
<protein>
    <recommendedName>
        <fullName evidence="5">EF-hand domain-containing protein</fullName>
    </recommendedName>
</protein>
<organism evidence="6">
    <name type="scientific">Oryza punctata</name>
    <name type="common">Red rice</name>
    <dbReference type="NCBI Taxonomy" id="4537"/>
    <lineage>
        <taxon>Eukaryota</taxon>
        <taxon>Viridiplantae</taxon>
        <taxon>Streptophyta</taxon>
        <taxon>Embryophyta</taxon>
        <taxon>Tracheophyta</taxon>
        <taxon>Spermatophyta</taxon>
        <taxon>Magnoliopsida</taxon>
        <taxon>Liliopsida</taxon>
        <taxon>Poales</taxon>
        <taxon>Poaceae</taxon>
        <taxon>BOP clade</taxon>
        <taxon>Oryzoideae</taxon>
        <taxon>Oryzeae</taxon>
        <taxon>Oryzinae</taxon>
        <taxon>Oryza</taxon>
    </lineage>
</organism>
<dbReference type="AlphaFoldDB" id="A0A0E0K4X9"/>
<accession>A0A0E0K4X9</accession>